<feature type="non-terminal residue" evidence="6">
    <location>
        <position position="108"/>
    </location>
</feature>
<evidence type="ECO:0000259" key="5">
    <source>
        <dbReference type="Pfam" id="PF00005"/>
    </source>
</evidence>
<evidence type="ECO:0000256" key="1">
    <source>
        <dbReference type="ARBA" id="ARBA00004370"/>
    </source>
</evidence>
<dbReference type="InterPro" id="IPR003439">
    <property type="entry name" value="ABC_transporter-like_ATP-bd"/>
</dbReference>
<name>X1ECG9_9ZZZZ</name>
<evidence type="ECO:0000256" key="4">
    <source>
        <dbReference type="ARBA" id="ARBA00023136"/>
    </source>
</evidence>
<dbReference type="SUPFAM" id="SSF52540">
    <property type="entry name" value="P-loop containing nucleoside triphosphate hydrolases"/>
    <property type="match status" value="1"/>
</dbReference>
<gene>
    <name evidence="6" type="ORF">S01H4_57204</name>
</gene>
<proteinExistence type="predicted"/>
<dbReference type="InterPro" id="IPR027417">
    <property type="entry name" value="P-loop_NTPase"/>
</dbReference>
<dbReference type="InterPro" id="IPR050388">
    <property type="entry name" value="ABC_Ni/Peptide_Import"/>
</dbReference>
<keyword evidence="3" id="KW-1003">Cell membrane</keyword>
<feature type="domain" description="ABC transporter" evidence="5">
    <location>
        <begin position="14"/>
        <end position="84"/>
    </location>
</feature>
<comment type="caution">
    <text evidence="6">The sequence shown here is derived from an EMBL/GenBank/DDBJ whole genome shotgun (WGS) entry which is preliminary data.</text>
</comment>
<comment type="subcellular location">
    <subcellularLocation>
        <location evidence="1">Membrane</location>
    </subcellularLocation>
</comment>
<dbReference type="Pfam" id="PF00005">
    <property type="entry name" value="ABC_tran"/>
    <property type="match status" value="1"/>
</dbReference>
<keyword evidence="4" id="KW-0472">Membrane</keyword>
<evidence type="ECO:0000313" key="6">
    <source>
        <dbReference type="EMBL" id="GAH18035.1"/>
    </source>
</evidence>
<dbReference type="GO" id="GO:0016887">
    <property type="term" value="F:ATP hydrolysis activity"/>
    <property type="evidence" value="ECO:0007669"/>
    <property type="project" value="InterPro"/>
</dbReference>
<dbReference type="Gene3D" id="3.40.50.300">
    <property type="entry name" value="P-loop containing nucleotide triphosphate hydrolases"/>
    <property type="match status" value="1"/>
</dbReference>
<organism evidence="6">
    <name type="scientific">marine sediment metagenome</name>
    <dbReference type="NCBI Taxonomy" id="412755"/>
    <lineage>
        <taxon>unclassified sequences</taxon>
        <taxon>metagenomes</taxon>
        <taxon>ecological metagenomes</taxon>
    </lineage>
</organism>
<dbReference type="GO" id="GO:0016020">
    <property type="term" value="C:membrane"/>
    <property type="evidence" value="ECO:0007669"/>
    <property type="project" value="UniProtKB-SubCell"/>
</dbReference>
<dbReference type="AlphaFoldDB" id="X1ECG9"/>
<dbReference type="EMBL" id="BART01033247">
    <property type="protein sequence ID" value="GAH18035.1"/>
    <property type="molecule type" value="Genomic_DNA"/>
</dbReference>
<evidence type="ECO:0000256" key="2">
    <source>
        <dbReference type="ARBA" id="ARBA00022448"/>
    </source>
</evidence>
<dbReference type="PANTHER" id="PTHR43297:SF2">
    <property type="entry name" value="DIPEPTIDE TRANSPORT ATP-BINDING PROTEIN DPPD"/>
    <property type="match status" value="1"/>
</dbReference>
<sequence>MQFFGSEKNVVHALKNISFKVAPGEVVGIIGGPGSGKSILVRSILALPPEGALITGNIYYKGKDILKMHQKELMHLRRNEISHILPGAKSQLNPVIRIDDFMQTVIQT</sequence>
<evidence type="ECO:0000256" key="3">
    <source>
        <dbReference type="ARBA" id="ARBA00022475"/>
    </source>
</evidence>
<dbReference type="GO" id="GO:0005524">
    <property type="term" value="F:ATP binding"/>
    <property type="evidence" value="ECO:0007669"/>
    <property type="project" value="InterPro"/>
</dbReference>
<accession>X1ECG9</accession>
<keyword evidence="2" id="KW-0813">Transport</keyword>
<dbReference type="PANTHER" id="PTHR43297">
    <property type="entry name" value="OLIGOPEPTIDE TRANSPORT ATP-BINDING PROTEIN APPD"/>
    <property type="match status" value="1"/>
</dbReference>
<reference evidence="6" key="1">
    <citation type="journal article" date="2014" name="Front. Microbiol.">
        <title>High frequency of phylogenetically diverse reductive dehalogenase-homologous genes in deep subseafloor sedimentary metagenomes.</title>
        <authorList>
            <person name="Kawai M."/>
            <person name="Futagami T."/>
            <person name="Toyoda A."/>
            <person name="Takaki Y."/>
            <person name="Nishi S."/>
            <person name="Hori S."/>
            <person name="Arai W."/>
            <person name="Tsubouchi T."/>
            <person name="Morono Y."/>
            <person name="Uchiyama I."/>
            <person name="Ito T."/>
            <person name="Fujiyama A."/>
            <person name="Inagaki F."/>
            <person name="Takami H."/>
        </authorList>
    </citation>
    <scope>NUCLEOTIDE SEQUENCE</scope>
    <source>
        <strain evidence="6">Expedition CK06-06</strain>
    </source>
</reference>
<protein>
    <recommendedName>
        <fullName evidence="5">ABC transporter domain-containing protein</fullName>
    </recommendedName>
</protein>